<dbReference type="PANTHER" id="PTHR39201">
    <property type="entry name" value="EXPORTED PROTEIN-RELATED"/>
    <property type="match status" value="1"/>
</dbReference>
<dbReference type="Pfam" id="PF12682">
    <property type="entry name" value="Flavodoxin_4"/>
    <property type="match status" value="1"/>
</dbReference>
<dbReference type="Proteomes" id="UP001516588">
    <property type="component" value="Unassembled WGS sequence"/>
</dbReference>
<dbReference type="Gene3D" id="3.40.50.360">
    <property type="match status" value="1"/>
</dbReference>
<proteinExistence type="predicted"/>
<gene>
    <name evidence="2" type="ORF">INF20_04880</name>
</gene>
<evidence type="ECO:0000313" key="2">
    <source>
        <dbReference type="EMBL" id="MBE5035616.1"/>
    </source>
</evidence>
<accession>A0ABR9QXL4</accession>
<sequence length="152" mass="16327">MSKSAVVFYTWGGQAKTMAEEIAKLTGADIIEVKPKTPYSDNYSTCVKDAKKEMDEGKLPELTETDFDMSAYDTVYLGSPIWFGTIAAPIAAFLTEVDLTGKIVKPFVTHGGGGKGHTDKDVAALCPGSDVKPALAVYEGGKKEEIEAWVRA</sequence>
<dbReference type="RefSeq" id="WP_226385262.1">
    <property type="nucleotide sequence ID" value="NZ_JADCKA010000006.1"/>
</dbReference>
<dbReference type="PANTHER" id="PTHR39201:SF1">
    <property type="entry name" value="FLAVODOXIN-LIKE DOMAIN-CONTAINING PROTEIN"/>
    <property type="match status" value="1"/>
</dbReference>
<keyword evidence="3" id="KW-1185">Reference proteome</keyword>
<organism evidence="2 3">
    <name type="scientific">Gallibacter intestinalis</name>
    <dbReference type="NCBI Taxonomy" id="2779356"/>
    <lineage>
        <taxon>Bacteria</taxon>
        <taxon>Bacillati</taxon>
        <taxon>Bacillota</taxon>
        <taxon>Clostridia</taxon>
        <taxon>Eubacteriales</taxon>
        <taxon>Eubacteriaceae</taxon>
        <taxon>Gallibacter</taxon>
    </lineage>
</organism>
<comment type="caution">
    <text evidence="2">The sequence shown here is derived from an EMBL/GenBank/DDBJ whole genome shotgun (WGS) entry which is preliminary data.</text>
</comment>
<dbReference type="EMBL" id="JADCKA010000006">
    <property type="protein sequence ID" value="MBE5035616.1"/>
    <property type="molecule type" value="Genomic_DNA"/>
</dbReference>
<evidence type="ECO:0000259" key="1">
    <source>
        <dbReference type="Pfam" id="PF12682"/>
    </source>
</evidence>
<dbReference type="SUPFAM" id="SSF52218">
    <property type="entry name" value="Flavoproteins"/>
    <property type="match status" value="1"/>
</dbReference>
<dbReference type="InterPro" id="IPR029039">
    <property type="entry name" value="Flavoprotein-like_sf"/>
</dbReference>
<evidence type="ECO:0000313" key="3">
    <source>
        <dbReference type="Proteomes" id="UP001516588"/>
    </source>
</evidence>
<reference evidence="2 3" key="1">
    <citation type="submission" date="2020-10" db="EMBL/GenBank/DDBJ databases">
        <title>ChiBAC.</title>
        <authorList>
            <person name="Zenner C."/>
            <person name="Hitch T.C.A."/>
            <person name="Clavel T."/>
        </authorList>
    </citation>
    <scope>NUCLEOTIDE SEQUENCE [LARGE SCALE GENOMIC DNA]</scope>
    <source>
        <strain evidence="2 3">DSM 108706</strain>
    </source>
</reference>
<dbReference type="InterPro" id="IPR008254">
    <property type="entry name" value="Flavodoxin/NO_synth"/>
</dbReference>
<feature type="domain" description="Flavodoxin-like" evidence="1">
    <location>
        <begin position="5"/>
        <end position="151"/>
    </location>
</feature>
<protein>
    <submittedName>
        <fullName evidence="2">Flavodoxin</fullName>
    </submittedName>
</protein>
<name>A0ABR9QXL4_9FIRM</name>